<protein>
    <submittedName>
        <fullName evidence="1">Uncharacterized protein</fullName>
    </submittedName>
</protein>
<dbReference type="Proteomes" id="UP000050996">
    <property type="component" value="Unassembled WGS sequence"/>
</dbReference>
<evidence type="ECO:0000313" key="2">
    <source>
        <dbReference type="Proteomes" id="UP000050996"/>
    </source>
</evidence>
<keyword evidence="2" id="KW-1185">Reference proteome</keyword>
<accession>A0A0Q3SQG7</accession>
<gene>
    <name evidence="1" type="ORF">AN957_26435</name>
</gene>
<proteinExistence type="predicted"/>
<dbReference type="PATRIC" id="fig|1637975.4.peg.5345"/>
<reference evidence="1 2" key="1">
    <citation type="submission" date="2015-09" db="EMBL/GenBank/DDBJ databases">
        <title>Genome sequencing project for genomic taxonomy and phylogenomics of Bacillus-like bacteria.</title>
        <authorList>
            <person name="Liu B."/>
            <person name="Wang J."/>
            <person name="Zhu Y."/>
            <person name="Liu G."/>
            <person name="Chen Q."/>
            <person name="Chen Z."/>
            <person name="Lan J."/>
            <person name="Che J."/>
            <person name="Ge C."/>
            <person name="Shi H."/>
            <person name="Pan Z."/>
            <person name="Liu X."/>
        </authorList>
    </citation>
    <scope>NUCLEOTIDE SEQUENCE [LARGE SCALE GENOMIC DNA]</scope>
    <source>
        <strain evidence="1 2">FJAT-18043</strain>
    </source>
</reference>
<organism evidence="1 2">
    <name type="scientific">Cytobacillus solani</name>
    <dbReference type="NCBI Taxonomy" id="1637975"/>
    <lineage>
        <taxon>Bacteria</taxon>
        <taxon>Bacillati</taxon>
        <taxon>Bacillota</taxon>
        <taxon>Bacilli</taxon>
        <taxon>Bacillales</taxon>
        <taxon>Bacillaceae</taxon>
        <taxon>Cytobacillus</taxon>
    </lineage>
</organism>
<evidence type="ECO:0000313" key="1">
    <source>
        <dbReference type="EMBL" id="KQL21740.1"/>
    </source>
</evidence>
<comment type="caution">
    <text evidence="1">The sequence shown here is derived from an EMBL/GenBank/DDBJ whole genome shotgun (WGS) entry which is preliminary data.</text>
</comment>
<sequence length="66" mass="7596">MVTPDKHKTSRLKGCLFNLLDGWAYDLEGVAAGARQIEKLLEIDNKRSGFDSQSMNWEFFFVPIFI</sequence>
<name>A0A0Q3SQG7_9BACI</name>
<dbReference type="EMBL" id="LJIX01000006">
    <property type="protein sequence ID" value="KQL21740.1"/>
    <property type="molecule type" value="Genomic_DNA"/>
</dbReference>
<dbReference type="STRING" id="1637975.AN957_26435"/>
<dbReference type="AlphaFoldDB" id="A0A0Q3SQG7"/>